<sequence>MNNDSDKRGKPQKKRFIAGAVCPRCSAMDRIVNYREGEKNYRECIACGFKDEIRLQSSPQELGTRVNEAGKQEAVETPIKIIQPPKK</sequence>
<accession>A0A1H3Z5R3</accession>
<dbReference type="NCBIfam" id="TIGR02443">
    <property type="entry name" value="YheV family putative zinc ribbon protein"/>
    <property type="match status" value="1"/>
</dbReference>
<reference evidence="2" key="1">
    <citation type="submission" date="2016-10" db="EMBL/GenBank/DDBJ databases">
        <authorList>
            <person name="Varghese N."/>
            <person name="Submissions S."/>
        </authorList>
    </citation>
    <scope>NUCLEOTIDE SEQUENCE [LARGE SCALE GENOMIC DNA]</scope>
    <source>
        <strain evidence="2">CGMCC 1.10657</strain>
    </source>
</reference>
<keyword evidence="2" id="KW-1185">Reference proteome</keyword>
<protein>
    <submittedName>
        <fullName evidence="1">Uncharacterized protein</fullName>
    </submittedName>
</protein>
<dbReference type="RefSeq" id="WP_091388126.1">
    <property type="nucleotide sequence ID" value="NZ_FNQO01000002.1"/>
</dbReference>
<dbReference type="AlphaFoldDB" id="A0A1H3Z5R3"/>
<dbReference type="Proteomes" id="UP000198658">
    <property type="component" value="Unassembled WGS sequence"/>
</dbReference>
<evidence type="ECO:0000313" key="2">
    <source>
        <dbReference type="Proteomes" id="UP000198658"/>
    </source>
</evidence>
<gene>
    <name evidence="1" type="ORF">SAMN05216562_2190</name>
</gene>
<evidence type="ECO:0000313" key="1">
    <source>
        <dbReference type="EMBL" id="SEA18691.1"/>
    </source>
</evidence>
<name>A0A1H3Z5R3_9GAMM</name>
<dbReference type="STRING" id="658218.SAMN05216562_2190"/>
<proteinExistence type="predicted"/>
<dbReference type="InterPro" id="IPR012658">
    <property type="entry name" value="YheV"/>
</dbReference>
<organism evidence="1 2">
    <name type="scientific">Microbulbifer marinus</name>
    <dbReference type="NCBI Taxonomy" id="658218"/>
    <lineage>
        <taxon>Bacteria</taxon>
        <taxon>Pseudomonadati</taxon>
        <taxon>Pseudomonadota</taxon>
        <taxon>Gammaproteobacteria</taxon>
        <taxon>Cellvibrionales</taxon>
        <taxon>Microbulbiferaceae</taxon>
        <taxon>Microbulbifer</taxon>
    </lineage>
</organism>
<dbReference type="EMBL" id="FNQO01000002">
    <property type="protein sequence ID" value="SEA18691.1"/>
    <property type="molecule type" value="Genomic_DNA"/>
</dbReference>
<dbReference type="OrthoDB" id="5881059at2"/>
<dbReference type="Pfam" id="PF09526">
    <property type="entry name" value="DUF2387"/>
    <property type="match status" value="1"/>
</dbReference>